<evidence type="ECO:0000313" key="1">
    <source>
        <dbReference type="EMBL" id="PZQ10777.1"/>
    </source>
</evidence>
<accession>A0A2W5LU12</accession>
<protein>
    <submittedName>
        <fullName evidence="1">Uncharacterized protein</fullName>
    </submittedName>
</protein>
<evidence type="ECO:0000313" key="2">
    <source>
        <dbReference type="Proteomes" id="UP000249577"/>
    </source>
</evidence>
<name>A0A2W5LU12_ANCNO</name>
<reference evidence="1 2" key="1">
    <citation type="submission" date="2017-08" db="EMBL/GenBank/DDBJ databases">
        <title>Infants hospitalized years apart are colonized by the same room-sourced microbial strains.</title>
        <authorList>
            <person name="Brooks B."/>
            <person name="Olm M.R."/>
            <person name="Firek B.A."/>
            <person name="Baker R."/>
            <person name="Thomas B.C."/>
            <person name="Morowitz M.J."/>
            <person name="Banfield J.F."/>
        </authorList>
    </citation>
    <scope>NUCLEOTIDE SEQUENCE [LARGE SCALE GENOMIC DNA]</scope>
    <source>
        <strain evidence="1">S2_005_003_R2_43</strain>
    </source>
</reference>
<sequence length="209" mass="22599">MIGVECDGKVLQAGSDALARWLNKLWGVTELSLEDVDLICLVGMGASVRLSGSIYGGYRSLRMSMEGAKHLVSEPTLRLAMSGLIEQSLFAHVARTVRQASEAPILCLPQPMPSQTFESMGLPDWIAMALRNGDAEALVFLADELLLDALPVSAIVRQPAETLANAMVTRNEFMTGAEALGEFEEGRDLTHANSRYGAVVMALVERDYA</sequence>
<proteinExistence type="predicted"/>
<gene>
    <name evidence="1" type="ORF">DI565_19560</name>
</gene>
<comment type="caution">
    <text evidence="1">The sequence shown here is derived from an EMBL/GenBank/DDBJ whole genome shotgun (WGS) entry which is preliminary data.</text>
</comment>
<dbReference type="Proteomes" id="UP000249577">
    <property type="component" value="Unassembled WGS sequence"/>
</dbReference>
<dbReference type="EMBL" id="QFPN01000014">
    <property type="protein sequence ID" value="PZQ10777.1"/>
    <property type="molecule type" value="Genomic_DNA"/>
</dbReference>
<organism evidence="1 2">
    <name type="scientific">Ancylobacter novellus</name>
    <name type="common">Thiobacillus novellus</name>
    <dbReference type="NCBI Taxonomy" id="921"/>
    <lineage>
        <taxon>Bacteria</taxon>
        <taxon>Pseudomonadati</taxon>
        <taxon>Pseudomonadota</taxon>
        <taxon>Alphaproteobacteria</taxon>
        <taxon>Hyphomicrobiales</taxon>
        <taxon>Xanthobacteraceae</taxon>
        <taxon>Ancylobacter</taxon>
    </lineage>
</organism>
<dbReference type="AlphaFoldDB" id="A0A2W5LU12"/>